<dbReference type="InterPro" id="IPR037185">
    <property type="entry name" value="EmrE-like"/>
</dbReference>
<dbReference type="PATRIC" id="fig|1429438.4.peg.3456"/>
<dbReference type="GO" id="GO:0016020">
    <property type="term" value="C:membrane"/>
    <property type="evidence" value="ECO:0007669"/>
    <property type="project" value="UniProtKB-SubCell"/>
</dbReference>
<evidence type="ECO:0000256" key="4">
    <source>
        <dbReference type="ARBA" id="ARBA00022989"/>
    </source>
</evidence>
<comment type="subcellular location">
    <subcellularLocation>
        <location evidence="1">Membrane</location>
        <topology evidence="1">Multi-pass membrane protein</topology>
    </subcellularLocation>
</comment>
<feature type="transmembrane region" description="Helical" evidence="6">
    <location>
        <begin position="244"/>
        <end position="274"/>
    </location>
</feature>
<comment type="caution">
    <text evidence="8">The sequence shown here is derived from an EMBL/GenBank/DDBJ whole genome shotgun (WGS) entry which is preliminary data.</text>
</comment>
<dbReference type="PANTHER" id="PTHR32322">
    <property type="entry name" value="INNER MEMBRANE TRANSPORTER"/>
    <property type="match status" value="1"/>
</dbReference>
<feature type="domain" description="EamA" evidence="7">
    <location>
        <begin position="138"/>
        <end position="273"/>
    </location>
</feature>
<dbReference type="PANTHER" id="PTHR32322:SF2">
    <property type="entry name" value="EAMA DOMAIN-CONTAINING PROTEIN"/>
    <property type="match status" value="1"/>
</dbReference>
<gene>
    <name evidence="8" type="ORF">ETSY1_17645</name>
</gene>
<dbReference type="HOGENOM" id="CLU_1164190_0_0_7"/>
<dbReference type="Proteomes" id="UP000019141">
    <property type="component" value="Unassembled WGS sequence"/>
</dbReference>
<keyword evidence="4 6" id="KW-1133">Transmembrane helix</keyword>
<organism evidence="8 9">
    <name type="scientific">Entotheonella factor</name>
    <dbReference type="NCBI Taxonomy" id="1429438"/>
    <lineage>
        <taxon>Bacteria</taxon>
        <taxon>Pseudomonadati</taxon>
        <taxon>Nitrospinota/Tectimicrobiota group</taxon>
        <taxon>Candidatus Tectimicrobiota</taxon>
        <taxon>Candidatus Entotheonellia</taxon>
        <taxon>Candidatus Entotheonellales</taxon>
        <taxon>Candidatus Entotheonellaceae</taxon>
        <taxon>Candidatus Entotheonella</taxon>
    </lineage>
</organism>
<evidence type="ECO:0000256" key="2">
    <source>
        <dbReference type="ARBA" id="ARBA00007362"/>
    </source>
</evidence>
<dbReference type="InterPro" id="IPR050638">
    <property type="entry name" value="AA-Vitamin_Transporters"/>
</dbReference>
<comment type="similarity">
    <text evidence="2">Belongs to the EamA transporter family.</text>
</comment>
<dbReference type="SUPFAM" id="SSF103481">
    <property type="entry name" value="Multidrug resistance efflux transporter EmrE"/>
    <property type="match status" value="2"/>
</dbReference>
<reference evidence="8 9" key="1">
    <citation type="journal article" date="2014" name="Nature">
        <title>An environmental bacterial taxon with a large and distinct metabolic repertoire.</title>
        <authorList>
            <person name="Wilson M.C."/>
            <person name="Mori T."/>
            <person name="Ruckert C."/>
            <person name="Uria A.R."/>
            <person name="Helf M.J."/>
            <person name="Takada K."/>
            <person name="Gernert C."/>
            <person name="Steffens U.A."/>
            <person name="Heycke N."/>
            <person name="Schmitt S."/>
            <person name="Rinke C."/>
            <person name="Helfrich E.J."/>
            <person name="Brachmann A.O."/>
            <person name="Gurgui C."/>
            <person name="Wakimoto T."/>
            <person name="Kracht M."/>
            <person name="Crusemann M."/>
            <person name="Hentschel U."/>
            <person name="Abe I."/>
            <person name="Matsunaga S."/>
            <person name="Kalinowski J."/>
            <person name="Takeyama H."/>
            <person name="Piel J."/>
        </authorList>
    </citation>
    <scope>NUCLEOTIDE SEQUENCE [LARGE SCALE GENOMIC DNA]</scope>
    <source>
        <strain evidence="9">TSY1</strain>
    </source>
</reference>
<evidence type="ECO:0000256" key="5">
    <source>
        <dbReference type="ARBA" id="ARBA00023136"/>
    </source>
</evidence>
<dbReference type="Gene3D" id="1.10.3730.20">
    <property type="match status" value="1"/>
</dbReference>
<feature type="transmembrane region" description="Helical" evidence="6">
    <location>
        <begin position="172"/>
        <end position="195"/>
    </location>
</feature>
<keyword evidence="5 6" id="KW-0472">Membrane</keyword>
<feature type="domain" description="EamA" evidence="7">
    <location>
        <begin position="1"/>
        <end position="125"/>
    </location>
</feature>
<dbReference type="InterPro" id="IPR000620">
    <property type="entry name" value="EamA_dom"/>
</dbReference>
<evidence type="ECO:0000313" key="8">
    <source>
        <dbReference type="EMBL" id="ETW98709.1"/>
    </source>
</evidence>
<feature type="transmembrane region" description="Helical" evidence="6">
    <location>
        <begin position="81"/>
        <end position="100"/>
    </location>
</feature>
<feature type="transmembrane region" description="Helical" evidence="6">
    <location>
        <begin position="202"/>
        <end position="224"/>
    </location>
</feature>
<protein>
    <recommendedName>
        <fullName evidence="7">EamA domain-containing protein</fullName>
    </recommendedName>
</protein>
<accession>W4LLB9</accession>
<evidence type="ECO:0000256" key="6">
    <source>
        <dbReference type="SAM" id="Phobius"/>
    </source>
</evidence>
<evidence type="ECO:0000256" key="1">
    <source>
        <dbReference type="ARBA" id="ARBA00004141"/>
    </source>
</evidence>
<feature type="transmembrane region" description="Helical" evidence="6">
    <location>
        <begin position="21"/>
        <end position="41"/>
    </location>
</feature>
<feature type="transmembrane region" description="Helical" evidence="6">
    <location>
        <begin position="133"/>
        <end position="152"/>
    </location>
</feature>
<proteinExistence type="inferred from homology"/>
<keyword evidence="9" id="KW-1185">Reference proteome</keyword>
<evidence type="ECO:0000256" key="3">
    <source>
        <dbReference type="ARBA" id="ARBA00022692"/>
    </source>
</evidence>
<dbReference type="EMBL" id="AZHW01000528">
    <property type="protein sequence ID" value="ETW98709.1"/>
    <property type="molecule type" value="Genomic_DNA"/>
</dbReference>
<evidence type="ECO:0000259" key="7">
    <source>
        <dbReference type="Pfam" id="PF00892"/>
    </source>
</evidence>
<feature type="transmembrane region" description="Helical" evidence="6">
    <location>
        <begin position="53"/>
        <end position="74"/>
    </location>
</feature>
<keyword evidence="3 6" id="KW-0812">Transmembrane</keyword>
<dbReference type="Pfam" id="PF00892">
    <property type="entry name" value="EamA"/>
    <property type="match status" value="2"/>
</dbReference>
<name>W4LLB9_ENTF1</name>
<dbReference type="AlphaFoldDB" id="W4LLB9"/>
<sequence>MLLWATGFPVIDRLLHDWDPLLLVLIRLGLAGVVLALFQPLMRTAYNWRTLPWRQVLWIGGAGLGGSALCLVWSQKYADPVTIAVLATTIPLVSAIMGALAGEERLSPRLLLAIACAMAGGMLTSLDFSGQTVGFRGGEVLALLSVVLWTWYSRASVAQLDQMPAYPKAVVTLLAGALVLLPLVLGGAMSGALALRYALTPYHLGLLAWMAIASVGLSMVFWLAGAKHLGVTIASMHQNAVPFYVLLFALLAGASVQAAQVLGALLVVCGAVLAQLPSR</sequence>
<feature type="transmembrane region" description="Helical" evidence="6">
    <location>
        <begin position="106"/>
        <end position="126"/>
    </location>
</feature>
<evidence type="ECO:0000313" key="9">
    <source>
        <dbReference type="Proteomes" id="UP000019141"/>
    </source>
</evidence>